<evidence type="ECO:0000256" key="1">
    <source>
        <dbReference type="SAM" id="SignalP"/>
    </source>
</evidence>
<feature type="chain" id="PRO_5007100239" evidence="1">
    <location>
        <begin position="18"/>
        <end position="61"/>
    </location>
</feature>
<feature type="signal peptide" evidence="1">
    <location>
        <begin position="1"/>
        <end position="17"/>
    </location>
</feature>
<name>A0A101M359_PICGL</name>
<organism evidence="2">
    <name type="scientific">Picea glauca</name>
    <name type="common">White spruce</name>
    <name type="synonym">Pinus glauca</name>
    <dbReference type="NCBI Taxonomy" id="3330"/>
    <lineage>
        <taxon>Eukaryota</taxon>
        <taxon>Viridiplantae</taxon>
        <taxon>Streptophyta</taxon>
        <taxon>Embryophyta</taxon>
        <taxon>Tracheophyta</taxon>
        <taxon>Spermatophyta</taxon>
        <taxon>Pinopsida</taxon>
        <taxon>Pinidae</taxon>
        <taxon>Conifers I</taxon>
        <taxon>Pinales</taxon>
        <taxon>Pinaceae</taxon>
        <taxon>Picea</taxon>
    </lineage>
</organism>
<dbReference type="AlphaFoldDB" id="A0A101M359"/>
<accession>A0A101M359</accession>
<keyword evidence="2" id="KW-0496">Mitochondrion</keyword>
<keyword evidence="1" id="KW-0732">Signal</keyword>
<comment type="caution">
    <text evidence="2">The sequence shown here is derived from an EMBL/GenBank/DDBJ whole genome shotgun (WGS) entry which is preliminary data.</text>
</comment>
<geneLocation type="mitochondrion" evidence="2"/>
<dbReference type="EMBL" id="LKAM01000002">
    <property type="protein sequence ID" value="KUM50049.1"/>
    <property type="molecule type" value="Genomic_DNA"/>
</dbReference>
<gene>
    <name evidence="2" type="ORF">ABT39_MTgene3277</name>
</gene>
<protein>
    <submittedName>
        <fullName evidence="2">Uncharacterized protein</fullName>
    </submittedName>
</protein>
<sequence>MLPLRLLLVVNEQLVQGKRDDPPGWMNFHYTRWSHCRPFRNGKWTSSGPLTHLLGILGPDT</sequence>
<reference evidence="2" key="1">
    <citation type="journal article" date="2015" name="Genome Biol. Evol.">
        <title>Organellar Genomes of White Spruce (Picea glauca): Assembly and Annotation.</title>
        <authorList>
            <person name="Jackman S.D."/>
            <person name="Warren R.L."/>
            <person name="Gibb E.A."/>
            <person name="Vandervalk B.P."/>
            <person name="Mohamadi H."/>
            <person name="Chu J."/>
            <person name="Raymond A."/>
            <person name="Pleasance S."/>
            <person name="Coope R."/>
            <person name="Wildung M.R."/>
            <person name="Ritland C.E."/>
            <person name="Bousquet J."/>
            <person name="Jones S.J."/>
            <person name="Bohlmann J."/>
            <person name="Birol I."/>
        </authorList>
    </citation>
    <scope>NUCLEOTIDE SEQUENCE [LARGE SCALE GENOMIC DNA]</scope>
    <source>
        <tissue evidence="2">Flushing bud</tissue>
    </source>
</reference>
<proteinExistence type="predicted"/>
<evidence type="ECO:0000313" key="2">
    <source>
        <dbReference type="EMBL" id="KUM50049.1"/>
    </source>
</evidence>